<dbReference type="SUPFAM" id="SSF69593">
    <property type="entry name" value="Glycerol-3-phosphate (1)-acyltransferase"/>
    <property type="match status" value="1"/>
</dbReference>
<dbReference type="SMART" id="SM00563">
    <property type="entry name" value="PlsC"/>
    <property type="match status" value="1"/>
</dbReference>
<evidence type="ECO:0000259" key="5">
    <source>
        <dbReference type="SMART" id="SM00563"/>
    </source>
</evidence>
<keyword evidence="4" id="KW-0444">Lipid biosynthesis</keyword>
<evidence type="ECO:0000256" key="2">
    <source>
        <dbReference type="ARBA" id="ARBA00022679"/>
    </source>
</evidence>
<sequence length="198" mass="22464">MYNFSAHTVKVILNLFGKIKVYNKEHFDIDGPFVVACTHTGWVDILWLGVTMLPRQIHYMAKKQLFTNKFIGGFLTKLNAFPVDRDNPGPSVLKIPSRLLSKGEIVGIFPSGTRKNEQTALKQGAITIAQRGKVPVVPAVYIGPNSFKDLFKRQKAKLIFGEPFYIAAEGMDAKEAREHFTNVLEQKFIQLEEELRRK</sequence>
<reference evidence="6" key="1">
    <citation type="submission" date="2022-02" db="EMBL/GenBank/DDBJ databases">
        <title>Fredinandcohnia quinoae sp. nov. isolated from Chenopodium quinoa seeds.</title>
        <authorList>
            <person name="Saati-Santamaria Z."/>
            <person name="Flores-Felix J.D."/>
            <person name="Igual J.M."/>
            <person name="Velazquez E."/>
            <person name="Garcia-Fraile P."/>
            <person name="Martinez-Molina E."/>
        </authorList>
    </citation>
    <scope>NUCLEOTIDE SEQUENCE</scope>
    <source>
        <strain evidence="6">SECRCQ15</strain>
    </source>
</reference>
<dbReference type="InterPro" id="IPR002123">
    <property type="entry name" value="Plipid/glycerol_acylTrfase"/>
</dbReference>
<dbReference type="GO" id="GO:0006654">
    <property type="term" value="P:phosphatidic acid biosynthetic process"/>
    <property type="evidence" value="ECO:0007669"/>
    <property type="project" value="TreeGrafter"/>
</dbReference>
<dbReference type="CDD" id="cd07989">
    <property type="entry name" value="LPLAT_AGPAT-like"/>
    <property type="match status" value="1"/>
</dbReference>
<evidence type="ECO:0000256" key="4">
    <source>
        <dbReference type="RuleBase" id="RU361267"/>
    </source>
</evidence>
<evidence type="ECO:0000256" key="3">
    <source>
        <dbReference type="ARBA" id="ARBA00023315"/>
    </source>
</evidence>
<comment type="domain">
    <text evidence="4">The HXXXXD motif is essential for acyltransferase activity and may constitute the binding site for the phosphate moiety of the glycerol-3-phosphate.</text>
</comment>
<keyword evidence="4" id="KW-1208">Phospholipid metabolism</keyword>
<dbReference type="Proteomes" id="UP001431131">
    <property type="component" value="Unassembled WGS sequence"/>
</dbReference>
<name>A0AAW5EAG8_9BACI</name>
<organism evidence="6 7">
    <name type="scientific">Fredinandcohnia quinoae</name>
    <dbReference type="NCBI Taxonomy" id="2918902"/>
    <lineage>
        <taxon>Bacteria</taxon>
        <taxon>Bacillati</taxon>
        <taxon>Bacillota</taxon>
        <taxon>Bacilli</taxon>
        <taxon>Bacillales</taxon>
        <taxon>Bacillaceae</taxon>
        <taxon>Fredinandcohnia</taxon>
    </lineage>
</organism>
<accession>A0AAW5EAG8</accession>
<dbReference type="GO" id="GO:0016020">
    <property type="term" value="C:membrane"/>
    <property type="evidence" value="ECO:0007669"/>
    <property type="project" value="InterPro"/>
</dbReference>
<proteinExistence type="inferred from homology"/>
<dbReference type="AlphaFoldDB" id="A0AAW5EAG8"/>
<keyword evidence="4" id="KW-0443">Lipid metabolism</keyword>
<protein>
    <recommendedName>
        <fullName evidence="4">1-acyl-sn-glycerol-3-phosphate acyltransferase</fullName>
        <ecNumber evidence="4">2.3.1.51</ecNumber>
    </recommendedName>
</protein>
<keyword evidence="3 4" id="KW-0012">Acyltransferase</keyword>
<dbReference type="PANTHER" id="PTHR10434:SF40">
    <property type="entry name" value="1-ACYL-SN-GLYCEROL-3-PHOSPHATE ACYLTRANSFERASE"/>
    <property type="match status" value="1"/>
</dbReference>
<dbReference type="PANTHER" id="PTHR10434">
    <property type="entry name" value="1-ACYL-SN-GLYCEROL-3-PHOSPHATE ACYLTRANSFERASE"/>
    <property type="match status" value="1"/>
</dbReference>
<dbReference type="InterPro" id="IPR004552">
    <property type="entry name" value="AGP_acyltrans"/>
</dbReference>
<keyword evidence="2 4" id="KW-0808">Transferase</keyword>
<comment type="catalytic activity">
    <reaction evidence="4">
        <text>a 1-acyl-sn-glycero-3-phosphate + an acyl-CoA = a 1,2-diacyl-sn-glycero-3-phosphate + CoA</text>
        <dbReference type="Rhea" id="RHEA:19709"/>
        <dbReference type="ChEBI" id="CHEBI:57287"/>
        <dbReference type="ChEBI" id="CHEBI:57970"/>
        <dbReference type="ChEBI" id="CHEBI:58342"/>
        <dbReference type="ChEBI" id="CHEBI:58608"/>
        <dbReference type="EC" id="2.3.1.51"/>
    </reaction>
</comment>
<gene>
    <name evidence="6" type="ORF">MJG50_16170</name>
</gene>
<dbReference type="EC" id="2.3.1.51" evidence="4"/>
<comment type="similarity">
    <text evidence="1 4">Belongs to the 1-acyl-sn-glycerol-3-phosphate acyltransferase family.</text>
</comment>
<dbReference type="EMBL" id="JAKTTI010000029">
    <property type="protein sequence ID" value="MCH1626872.1"/>
    <property type="molecule type" value="Genomic_DNA"/>
</dbReference>
<dbReference type="NCBIfam" id="TIGR00530">
    <property type="entry name" value="AGP_acyltrn"/>
    <property type="match status" value="1"/>
</dbReference>
<evidence type="ECO:0000313" key="6">
    <source>
        <dbReference type="EMBL" id="MCH1626872.1"/>
    </source>
</evidence>
<dbReference type="GO" id="GO:0003841">
    <property type="term" value="F:1-acylglycerol-3-phosphate O-acyltransferase activity"/>
    <property type="evidence" value="ECO:0007669"/>
    <property type="project" value="UniProtKB-UniRule"/>
</dbReference>
<dbReference type="RefSeq" id="WP_240256790.1">
    <property type="nucleotide sequence ID" value="NZ_JAKTTI010000029.1"/>
</dbReference>
<feature type="domain" description="Phospholipid/glycerol acyltransferase" evidence="5">
    <location>
        <begin position="33"/>
        <end position="144"/>
    </location>
</feature>
<keyword evidence="4" id="KW-0594">Phospholipid biosynthesis</keyword>
<evidence type="ECO:0000256" key="1">
    <source>
        <dbReference type="ARBA" id="ARBA00008655"/>
    </source>
</evidence>
<keyword evidence="7" id="KW-1185">Reference proteome</keyword>
<evidence type="ECO:0000313" key="7">
    <source>
        <dbReference type="Proteomes" id="UP001431131"/>
    </source>
</evidence>
<comment type="caution">
    <text evidence="6">The sequence shown here is derived from an EMBL/GenBank/DDBJ whole genome shotgun (WGS) entry which is preliminary data.</text>
</comment>
<dbReference type="Pfam" id="PF01553">
    <property type="entry name" value="Acyltransferase"/>
    <property type="match status" value="1"/>
</dbReference>